<evidence type="ECO:0000313" key="3">
    <source>
        <dbReference type="EMBL" id="QED36807.1"/>
    </source>
</evidence>
<sequence length="310" mass="35476">MKFRLFIIWLSIIGVLVFSMVPHLLPDYWIADNLAHFKVQFIVISLLLLIAVIFLLRQKAPAMILLLLIICWNAYFIFPLYMGPSVEIKNEDLKLKITGINLLSGNTGFGEVQNYISRQDPDLLVLMEFTENWKTKLEPFLDRYEYQTLVPREDNFGIAILSKIEINTAIEYFGLNNKPSLVGQFMLEDKPVTIIATHPVPPVGQWMFEHRNKQLANIMTYRPRYSENLIIIGDLNTSSFSAHFKQLLKGGLKDTRKGFGQLPTWPAGLKILQTTLDHCLVSENFSVIDRNTGENIGSDHLPINVELILN</sequence>
<organism evidence="3 4">
    <name type="scientific">Antarcticibacterium arcticum</name>
    <dbReference type="NCBI Taxonomy" id="2585771"/>
    <lineage>
        <taxon>Bacteria</taxon>
        <taxon>Pseudomonadati</taxon>
        <taxon>Bacteroidota</taxon>
        <taxon>Flavobacteriia</taxon>
        <taxon>Flavobacteriales</taxon>
        <taxon>Flavobacteriaceae</taxon>
        <taxon>Antarcticibacterium</taxon>
    </lineage>
</organism>
<keyword evidence="3" id="KW-0269">Exonuclease</keyword>
<dbReference type="EMBL" id="CP042476">
    <property type="protein sequence ID" value="QED36807.1"/>
    <property type="molecule type" value="Genomic_DNA"/>
</dbReference>
<dbReference type="InterPro" id="IPR036691">
    <property type="entry name" value="Endo/exonu/phosph_ase_sf"/>
</dbReference>
<reference evidence="3 4" key="1">
    <citation type="submission" date="2019-08" db="EMBL/GenBank/DDBJ databases">
        <title>Antarcticibacterium arcticum sp. nov., a bacterium isolated from marine sediment of the Canadian Beaufort Sea.</title>
        <authorList>
            <person name="Lee Y.M."/>
            <person name="Baek K."/>
            <person name="Lee D.-H."/>
            <person name="Shin S.C."/>
            <person name="Jin Y.K."/>
            <person name="Park Y."/>
        </authorList>
    </citation>
    <scope>NUCLEOTIDE SEQUENCE [LARGE SCALE GENOMIC DNA]</scope>
    <source>
        <strain evidence="3 4">PAMC 28998</strain>
    </source>
</reference>
<evidence type="ECO:0000259" key="2">
    <source>
        <dbReference type="Pfam" id="PF03372"/>
    </source>
</evidence>
<keyword evidence="1" id="KW-0472">Membrane</keyword>
<dbReference type="Pfam" id="PF03372">
    <property type="entry name" value="Exo_endo_phos"/>
    <property type="match status" value="1"/>
</dbReference>
<dbReference type="RefSeq" id="WP_146830993.1">
    <property type="nucleotide sequence ID" value="NZ_CP042476.1"/>
</dbReference>
<keyword evidence="3" id="KW-0540">Nuclease</keyword>
<keyword evidence="1" id="KW-0812">Transmembrane</keyword>
<keyword evidence="4" id="KW-1185">Reference proteome</keyword>
<feature type="domain" description="Endonuclease/exonuclease/phosphatase" evidence="2">
    <location>
        <begin position="101"/>
        <end position="300"/>
    </location>
</feature>
<proteinExistence type="predicted"/>
<keyword evidence="3" id="KW-0378">Hydrolase</keyword>
<evidence type="ECO:0000256" key="1">
    <source>
        <dbReference type="SAM" id="Phobius"/>
    </source>
</evidence>
<dbReference type="Gene3D" id="3.60.10.10">
    <property type="entry name" value="Endonuclease/exonuclease/phosphatase"/>
    <property type="match status" value="1"/>
</dbReference>
<name>A0A5B8YIZ2_9FLAO</name>
<feature type="transmembrane region" description="Helical" evidence="1">
    <location>
        <begin position="7"/>
        <end position="25"/>
    </location>
</feature>
<feature type="transmembrane region" description="Helical" evidence="1">
    <location>
        <begin position="37"/>
        <end position="56"/>
    </location>
</feature>
<gene>
    <name evidence="3" type="ORF">FK178_03365</name>
</gene>
<dbReference type="InterPro" id="IPR005135">
    <property type="entry name" value="Endo/exonuclease/phosphatase"/>
</dbReference>
<keyword evidence="1" id="KW-1133">Transmembrane helix</keyword>
<feature type="transmembrane region" description="Helical" evidence="1">
    <location>
        <begin position="63"/>
        <end position="82"/>
    </location>
</feature>
<dbReference type="SUPFAM" id="SSF56219">
    <property type="entry name" value="DNase I-like"/>
    <property type="match status" value="1"/>
</dbReference>
<dbReference type="AlphaFoldDB" id="A0A5B8YIZ2"/>
<protein>
    <submittedName>
        <fullName evidence="3">Endonuclease/exonuclease/phosphatase family protein</fullName>
    </submittedName>
</protein>
<evidence type="ECO:0000313" key="4">
    <source>
        <dbReference type="Proteomes" id="UP000321954"/>
    </source>
</evidence>
<dbReference type="OrthoDB" id="9796594at2"/>
<dbReference type="GO" id="GO:0004527">
    <property type="term" value="F:exonuclease activity"/>
    <property type="evidence" value="ECO:0007669"/>
    <property type="project" value="UniProtKB-KW"/>
</dbReference>
<dbReference type="Proteomes" id="UP000321954">
    <property type="component" value="Chromosome"/>
</dbReference>
<keyword evidence="3" id="KW-0255">Endonuclease</keyword>
<accession>A0A5B8YIZ2</accession>
<dbReference type="GO" id="GO:0004519">
    <property type="term" value="F:endonuclease activity"/>
    <property type="evidence" value="ECO:0007669"/>
    <property type="project" value="UniProtKB-KW"/>
</dbReference>
<dbReference type="KEGG" id="anp:FK178_03365"/>